<reference evidence="2" key="1">
    <citation type="journal article" date="2016" name="Int. J. Syst. Evol. Microbiol.">
        <title>Pseudoxanthomonas helianthi sp. nov., isolated from roots of Jerusalem artichoke (Helianthus tuberosus).</title>
        <authorList>
            <person name="Kittiwongwattana C."/>
            <person name="Thawai C."/>
        </authorList>
    </citation>
    <scope>NUCLEOTIDE SEQUENCE</scope>
    <source>
        <strain evidence="2">110414</strain>
    </source>
</reference>
<comment type="caution">
    <text evidence="2">The sequence shown here is derived from an EMBL/GenBank/DDBJ whole genome shotgun (WGS) entry which is preliminary data.</text>
</comment>
<accession>A0A941B100</accession>
<evidence type="ECO:0000313" key="3">
    <source>
        <dbReference type="Proteomes" id="UP000673447"/>
    </source>
</evidence>
<feature type="chain" id="PRO_5036691194" evidence="1">
    <location>
        <begin position="23"/>
        <end position="322"/>
    </location>
</feature>
<protein>
    <submittedName>
        <fullName evidence="2">DUF1684 domain-containing protein</fullName>
    </submittedName>
</protein>
<dbReference type="InterPro" id="IPR012467">
    <property type="entry name" value="DUF1684"/>
</dbReference>
<dbReference type="RefSeq" id="WP_210537694.1">
    <property type="nucleotide sequence ID" value="NZ_JAGKTC010000004.1"/>
</dbReference>
<dbReference type="PANTHER" id="PTHR41913:SF1">
    <property type="entry name" value="DUF1684 DOMAIN-CONTAINING PROTEIN"/>
    <property type="match status" value="1"/>
</dbReference>
<keyword evidence="1" id="KW-0732">Signal</keyword>
<reference evidence="2" key="2">
    <citation type="submission" date="2021-03" db="EMBL/GenBank/DDBJ databases">
        <authorList>
            <person name="Cao W."/>
        </authorList>
    </citation>
    <scope>NUCLEOTIDE SEQUENCE</scope>
    <source>
        <strain evidence="2">110414</strain>
    </source>
</reference>
<organism evidence="2 3">
    <name type="scientific">Pseudoxanthomonas helianthi</name>
    <dbReference type="NCBI Taxonomy" id="1453541"/>
    <lineage>
        <taxon>Bacteria</taxon>
        <taxon>Pseudomonadati</taxon>
        <taxon>Pseudomonadota</taxon>
        <taxon>Gammaproteobacteria</taxon>
        <taxon>Lysobacterales</taxon>
        <taxon>Lysobacteraceae</taxon>
        <taxon>Pseudoxanthomonas</taxon>
    </lineage>
</organism>
<dbReference type="PANTHER" id="PTHR41913">
    <property type="entry name" value="DUF1684 DOMAIN-CONTAINING PROTEIN"/>
    <property type="match status" value="1"/>
</dbReference>
<feature type="signal peptide" evidence="1">
    <location>
        <begin position="1"/>
        <end position="22"/>
    </location>
</feature>
<proteinExistence type="predicted"/>
<dbReference type="AlphaFoldDB" id="A0A941B100"/>
<dbReference type="PROSITE" id="PS51257">
    <property type="entry name" value="PROKAR_LIPOPROTEIN"/>
    <property type="match status" value="1"/>
</dbReference>
<evidence type="ECO:0000313" key="2">
    <source>
        <dbReference type="EMBL" id="MBP3985818.1"/>
    </source>
</evidence>
<sequence>MTKRAWSLAAMFVALCACQRGAPGPDAAELAAKKAKAEQVFLAENAAWREQRRQELLQPDGWTSLVGLHWLDPGAHYIGSGGSSGIRLAVGPAKMGMLVLKQDRIEFTPESGAALTLDGEPLKGRVELHSDREQTPSVIGFDEGKGKLTVIRRGDRYALRVKHADAPSRVNFAGVQYWNADPSWRLVGKFVANPPGKTIPIVDIVGMTTDSPNPGAVEFVRDGKTYRIEALAEDDSGALFLVFADRTSGHGSYPAGRFLDAAKPDAQGRVVLDFNRAYDPPCAFTPFATCPLPPPENRLDLAITAGEKAYAHPESAPDKEVR</sequence>
<dbReference type="EMBL" id="JAGKTC010000004">
    <property type="protein sequence ID" value="MBP3985818.1"/>
    <property type="molecule type" value="Genomic_DNA"/>
</dbReference>
<keyword evidence="3" id="KW-1185">Reference proteome</keyword>
<name>A0A941B100_9GAMM</name>
<evidence type="ECO:0000256" key="1">
    <source>
        <dbReference type="SAM" id="SignalP"/>
    </source>
</evidence>
<dbReference type="Pfam" id="PF07920">
    <property type="entry name" value="DUF1684"/>
    <property type="match status" value="1"/>
</dbReference>
<dbReference type="Proteomes" id="UP000673447">
    <property type="component" value="Unassembled WGS sequence"/>
</dbReference>
<gene>
    <name evidence="2" type="ORF">J5837_15525</name>
</gene>